<evidence type="ECO:0000256" key="4">
    <source>
        <dbReference type="ARBA" id="ARBA00022692"/>
    </source>
</evidence>
<keyword evidence="12" id="KW-1185">Reference proteome</keyword>
<dbReference type="PANTHER" id="PTHR48042">
    <property type="entry name" value="ABC TRANSPORTER G FAMILY MEMBER 11"/>
    <property type="match status" value="1"/>
</dbReference>
<dbReference type="GO" id="GO:0140359">
    <property type="term" value="F:ABC-type transporter activity"/>
    <property type="evidence" value="ECO:0007669"/>
    <property type="project" value="InterPro"/>
</dbReference>
<keyword evidence="4 9" id="KW-0812">Transmembrane</keyword>
<dbReference type="OrthoDB" id="66620at2759"/>
<sequence length="682" mass="76066">MSTLQHSMEPNVGASQLINFNSSDTHTDTKIKIHSVEVETNTSPILPEYHGVMVDHEDVRVEPRLNDDGGISVTWEDLWVTVSDIKGRRRPIVQGLTGYAQPGEVLAVMGPSGCGKTTLLDALAGTNISQTAGRLRANTRHTGDILINGRKQALAYGTSAYVTQDETLIATLTVIEAVYYSAQFQLPNSMSKSEKKERAEITIREMGLHDCMNTRIGGWGTKGLSGGQRRRVSICIEILTRPKLLFLDEPTSGLDSAASYYVMSRITQLEQRKGRTIIAAIHQPSSEVFELFDNLCLLSLGRVVYFGPASTTNEFFTSNGFIYPTLRNPCDQFLRMINTDFDEDIEHGSTGKVAKEEVINILVTSYNSSDSHRRVKRQVSDICRKGGGSLETSRSHASFFTQCLVLTKRSSVNMSRDVGYYWLRLAIYIALAVGLGTLYYAVGTSYRSIQPRGALLMFIASFLTFMAIGGFPSFVEDMKVFEVERLNGHYCTSAFVIGNTISSVPYLLLISLIPGALAYYLTGLQRGFEHFVYFDLVLFTCMMLVESLMMTVASIVPNFLMGIIAGGGIQGLMMLGSGFFQLPNDLPELLWKYPVYYIAFHKYAYQGLFKNEYEGLYFSSDQTGEFDVIISGEEILRDEFQVEMGYSKWVDLGILLGMVVVYRVLFLFIIKIVEKVKPVTCH</sequence>
<protein>
    <recommendedName>
        <fullName evidence="10">ABC transporter domain-containing protein</fullName>
    </recommendedName>
</protein>
<dbReference type="GO" id="GO:0016887">
    <property type="term" value="F:ATP hydrolysis activity"/>
    <property type="evidence" value="ECO:0007669"/>
    <property type="project" value="InterPro"/>
</dbReference>
<feature type="transmembrane region" description="Helical" evidence="9">
    <location>
        <begin position="649"/>
        <end position="670"/>
    </location>
</feature>
<dbReference type="Pfam" id="PF00005">
    <property type="entry name" value="ABC_tran"/>
    <property type="match status" value="1"/>
</dbReference>
<evidence type="ECO:0000256" key="8">
    <source>
        <dbReference type="ARBA" id="ARBA00023136"/>
    </source>
</evidence>
<feature type="transmembrane region" description="Helical" evidence="9">
    <location>
        <begin position="559"/>
        <end position="582"/>
    </location>
</feature>
<evidence type="ECO:0000256" key="3">
    <source>
        <dbReference type="ARBA" id="ARBA00022448"/>
    </source>
</evidence>
<dbReference type="SMART" id="SM00382">
    <property type="entry name" value="AAA"/>
    <property type="match status" value="1"/>
</dbReference>
<evidence type="ECO:0000256" key="5">
    <source>
        <dbReference type="ARBA" id="ARBA00022741"/>
    </source>
</evidence>
<dbReference type="InterPro" id="IPR013525">
    <property type="entry name" value="ABC2_TM"/>
</dbReference>
<dbReference type="GO" id="GO:0005524">
    <property type="term" value="F:ATP binding"/>
    <property type="evidence" value="ECO:0007669"/>
    <property type="project" value="UniProtKB-KW"/>
</dbReference>
<dbReference type="EMBL" id="WJXA01000414">
    <property type="protein sequence ID" value="KAF7112836.1"/>
    <property type="molecule type" value="Genomic_DNA"/>
</dbReference>
<keyword evidence="3" id="KW-0813">Transport</keyword>
<evidence type="ECO:0000256" key="6">
    <source>
        <dbReference type="ARBA" id="ARBA00022840"/>
    </source>
</evidence>
<evidence type="ECO:0000313" key="12">
    <source>
        <dbReference type="Proteomes" id="UP000626092"/>
    </source>
</evidence>
<dbReference type="PROSITE" id="PS00211">
    <property type="entry name" value="ABC_TRANSPORTER_1"/>
    <property type="match status" value="1"/>
</dbReference>
<keyword evidence="5" id="KW-0547">Nucleotide-binding</keyword>
<keyword evidence="6" id="KW-0067">ATP-binding</keyword>
<comment type="similarity">
    <text evidence="2">Belongs to the ABC transporter superfamily. ABCG family. Eye pigment precursor importer (TC 3.A.1.204) subfamily.</text>
</comment>
<evidence type="ECO:0000313" key="11">
    <source>
        <dbReference type="EMBL" id="KAF7112836.1"/>
    </source>
</evidence>
<dbReference type="FunFam" id="3.40.50.300:FF:001533">
    <property type="entry name" value="ABC transporter G family member 11"/>
    <property type="match status" value="1"/>
</dbReference>
<evidence type="ECO:0000256" key="7">
    <source>
        <dbReference type="ARBA" id="ARBA00022989"/>
    </source>
</evidence>
<feature type="transmembrane region" description="Helical" evidence="9">
    <location>
        <begin position="421"/>
        <end position="442"/>
    </location>
</feature>
<keyword evidence="8 9" id="KW-0472">Membrane</keyword>
<keyword evidence="7 9" id="KW-1133">Transmembrane helix</keyword>
<evidence type="ECO:0000259" key="10">
    <source>
        <dbReference type="PROSITE" id="PS50893"/>
    </source>
</evidence>
<dbReference type="Pfam" id="PF19055">
    <property type="entry name" value="ABC2_membrane_7"/>
    <property type="match status" value="1"/>
</dbReference>
<feature type="transmembrane region" description="Helical" evidence="9">
    <location>
        <begin position="454"/>
        <end position="475"/>
    </location>
</feature>
<gene>
    <name evidence="11" type="ORF">RHSIM_RhsimUnG0188200</name>
</gene>
<comment type="subcellular location">
    <subcellularLocation>
        <location evidence="1">Membrane</location>
        <topology evidence="1">Multi-pass membrane protein</topology>
    </subcellularLocation>
</comment>
<name>A0A834FU68_RHOSS</name>
<comment type="caution">
    <text evidence="11">The sequence shown here is derived from an EMBL/GenBank/DDBJ whole genome shotgun (WGS) entry which is preliminary data.</text>
</comment>
<accession>A0A834FU68</accession>
<feature type="transmembrane region" description="Helical" evidence="9">
    <location>
        <begin position="495"/>
        <end position="520"/>
    </location>
</feature>
<dbReference type="Gene3D" id="3.40.50.300">
    <property type="entry name" value="P-loop containing nucleotide triphosphate hydrolases"/>
    <property type="match status" value="1"/>
</dbReference>
<dbReference type="SUPFAM" id="SSF52540">
    <property type="entry name" value="P-loop containing nucleoside triphosphate hydrolases"/>
    <property type="match status" value="1"/>
</dbReference>
<dbReference type="InterPro" id="IPR003439">
    <property type="entry name" value="ABC_transporter-like_ATP-bd"/>
</dbReference>
<dbReference type="PROSITE" id="PS50893">
    <property type="entry name" value="ABC_TRANSPORTER_2"/>
    <property type="match status" value="1"/>
</dbReference>
<dbReference type="InterPro" id="IPR052215">
    <property type="entry name" value="Plant_ABCG"/>
</dbReference>
<dbReference type="InterPro" id="IPR027417">
    <property type="entry name" value="P-loop_NTPase"/>
</dbReference>
<dbReference type="Pfam" id="PF01061">
    <property type="entry name" value="ABC2_membrane"/>
    <property type="match status" value="1"/>
</dbReference>
<evidence type="ECO:0000256" key="1">
    <source>
        <dbReference type="ARBA" id="ARBA00004141"/>
    </source>
</evidence>
<dbReference type="InterPro" id="IPR003593">
    <property type="entry name" value="AAA+_ATPase"/>
</dbReference>
<dbReference type="InterPro" id="IPR017871">
    <property type="entry name" value="ABC_transporter-like_CS"/>
</dbReference>
<evidence type="ECO:0000256" key="9">
    <source>
        <dbReference type="SAM" id="Phobius"/>
    </source>
</evidence>
<dbReference type="GO" id="GO:0016020">
    <property type="term" value="C:membrane"/>
    <property type="evidence" value="ECO:0007669"/>
    <property type="project" value="UniProtKB-SubCell"/>
</dbReference>
<dbReference type="AlphaFoldDB" id="A0A834FU68"/>
<feature type="domain" description="ABC transporter" evidence="10">
    <location>
        <begin position="73"/>
        <end position="325"/>
    </location>
</feature>
<dbReference type="Proteomes" id="UP000626092">
    <property type="component" value="Unassembled WGS sequence"/>
</dbReference>
<evidence type="ECO:0000256" key="2">
    <source>
        <dbReference type="ARBA" id="ARBA00005814"/>
    </source>
</evidence>
<proteinExistence type="inferred from homology"/>
<dbReference type="InterPro" id="IPR043926">
    <property type="entry name" value="ABCG_dom"/>
</dbReference>
<dbReference type="PANTHER" id="PTHR48042:SF1">
    <property type="entry name" value="ABC TRANSPORTER G FAMILY MEMBER 11-LIKE"/>
    <property type="match status" value="1"/>
</dbReference>
<feature type="transmembrane region" description="Helical" evidence="9">
    <location>
        <begin position="532"/>
        <end position="553"/>
    </location>
</feature>
<organism evidence="11 12">
    <name type="scientific">Rhododendron simsii</name>
    <name type="common">Sims's rhododendron</name>
    <dbReference type="NCBI Taxonomy" id="118357"/>
    <lineage>
        <taxon>Eukaryota</taxon>
        <taxon>Viridiplantae</taxon>
        <taxon>Streptophyta</taxon>
        <taxon>Embryophyta</taxon>
        <taxon>Tracheophyta</taxon>
        <taxon>Spermatophyta</taxon>
        <taxon>Magnoliopsida</taxon>
        <taxon>eudicotyledons</taxon>
        <taxon>Gunneridae</taxon>
        <taxon>Pentapetalae</taxon>
        <taxon>asterids</taxon>
        <taxon>Ericales</taxon>
        <taxon>Ericaceae</taxon>
        <taxon>Ericoideae</taxon>
        <taxon>Rhodoreae</taxon>
        <taxon>Rhododendron</taxon>
    </lineage>
</organism>
<reference evidence="11" key="1">
    <citation type="submission" date="2019-11" db="EMBL/GenBank/DDBJ databases">
        <authorList>
            <person name="Liu Y."/>
            <person name="Hou J."/>
            <person name="Li T.-Q."/>
            <person name="Guan C.-H."/>
            <person name="Wu X."/>
            <person name="Wu H.-Z."/>
            <person name="Ling F."/>
            <person name="Zhang R."/>
            <person name="Shi X.-G."/>
            <person name="Ren J.-P."/>
            <person name="Chen E.-F."/>
            <person name="Sun J.-M."/>
        </authorList>
    </citation>
    <scope>NUCLEOTIDE SEQUENCE</scope>
    <source>
        <strain evidence="11">Adult_tree_wgs_1</strain>
        <tissue evidence="11">Leaves</tissue>
    </source>
</reference>